<accession>A0A915I2S5</accession>
<sequence length="93" mass="10499">MTFYNRRLICRRSTLTHVSMNNGGENEDLACHSDGEAGSSGTLFKERSNLLDTVSKLVIWDPRKVYILKKGDILKLSHQIPHLFSLAQNIGLQ</sequence>
<name>A0A915I2S5_ROMCU</name>
<organism evidence="1 2">
    <name type="scientific">Romanomermis culicivorax</name>
    <name type="common">Nematode worm</name>
    <dbReference type="NCBI Taxonomy" id="13658"/>
    <lineage>
        <taxon>Eukaryota</taxon>
        <taxon>Metazoa</taxon>
        <taxon>Ecdysozoa</taxon>
        <taxon>Nematoda</taxon>
        <taxon>Enoplea</taxon>
        <taxon>Dorylaimia</taxon>
        <taxon>Mermithida</taxon>
        <taxon>Mermithoidea</taxon>
        <taxon>Mermithidae</taxon>
        <taxon>Romanomermis</taxon>
    </lineage>
</organism>
<evidence type="ECO:0000313" key="1">
    <source>
        <dbReference type="Proteomes" id="UP000887565"/>
    </source>
</evidence>
<dbReference type="Proteomes" id="UP000887565">
    <property type="component" value="Unplaced"/>
</dbReference>
<proteinExistence type="predicted"/>
<keyword evidence="1" id="KW-1185">Reference proteome</keyword>
<dbReference type="WBParaSite" id="nRc.2.0.1.t07759-RA">
    <property type="protein sequence ID" value="nRc.2.0.1.t07759-RA"/>
    <property type="gene ID" value="nRc.2.0.1.g07759"/>
</dbReference>
<evidence type="ECO:0000313" key="2">
    <source>
        <dbReference type="WBParaSite" id="nRc.2.0.1.t07759-RA"/>
    </source>
</evidence>
<dbReference type="AlphaFoldDB" id="A0A915I2S5"/>
<reference evidence="2" key="1">
    <citation type="submission" date="2022-11" db="UniProtKB">
        <authorList>
            <consortium name="WormBaseParasite"/>
        </authorList>
    </citation>
    <scope>IDENTIFICATION</scope>
</reference>
<protein>
    <submittedName>
        <fullName evidence="2">Uncharacterized protein</fullName>
    </submittedName>
</protein>